<evidence type="ECO:0000256" key="6">
    <source>
        <dbReference type="ARBA" id="ARBA00023136"/>
    </source>
</evidence>
<dbReference type="GO" id="GO:0016020">
    <property type="term" value="C:membrane"/>
    <property type="evidence" value="ECO:0007669"/>
    <property type="project" value="UniProtKB-SubCell"/>
</dbReference>
<name>A0AAN9BNN6_9CAEN</name>
<feature type="compositionally biased region" description="Polar residues" evidence="7">
    <location>
        <begin position="652"/>
        <end position="678"/>
    </location>
</feature>
<feature type="transmembrane region" description="Helical" evidence="8">
    <location>
        <begin position="115"/>
        <end position="134"/>
    </location>
</feature>
<protein>
    <recommendedName>
        <fullName evidence="2">chitin synthase</fullName>
        <ecNumber evidence="2">2.4.1.16</ecNumber>
    </recommendedName>
</protein>
<feature type="transmembrane region" description="Helical" evidence="8">
    <location>
        <begin position="940"/>
        <end position="960"/>
    </location>
</feature>
<dbReference type="PANTHER" id="PTHR22914:SF41">
    <property type="entry name" value="CHITIN SYNTHASE 7"/>
    <property type="match status" value="1"/>
</dbReference>
<dbReference type="GO" id="GO:0071944">
    <property type="term" value="C:cell periphery"/>
    <property type="evidence" value="ECO:0007669"/>
    <property type="project" value="TreeGrafter"/>
</dbReference>
<proteinExistence type="predicted"/>
<feature type="transmembrane region" description="Helical" evidence="8">
    <location>
        <begin position="308"/>
        <end position="326"/>
    </location>
</feature>
<dbReference type="GO" id="GO:0006031">
    <property type="term" value="P:chitin biosynthetic process"/>
    <property type="evidence" value="ECO:0007669"/>
    <property type="project" value="TreeGrafter"/>
</dbReference>
<dbReference type="Gene3D" id="3.90.550.10">
    <property type="entry name" value="Spore Coat Polysaccharide Biosynthesis Protein SpsA, Chain A"/>
    <property type="match status" value="1"/>
</dbReference>
<dbReference type="GO" id="GO:0004100">
    <property type="term" value="F:chitin synthase activity"/>
    <property type="evidence" value="ECO:0007669"/>
    <property type="project" value="UniProtKB-EC"/>
</dbReference>
<feature type="transmembrane region" description="Helical" evidence="8">
    <location>
        <begin position="190"/>
        <end position="208"/>
    </location>
</feature>
<gene>
    <name evidence="9" type="ORF">V1264_013661</name>
</gene>
<dbReference type="PANTHER" id="PTHR22914">
    <property type="entry name" value="CHITIN SYNTHASE"/>
    <property type="match status" value="1"/>
</dbReference>
<feature type="compositionally biased region" description="Basic and acidic residues" evidence="7">
    <location>
        <begin position="637"/>
        <end position="647"/>
    </location>
</feature>
<evidence type="ECO:0000256" key="3">
    <source>
        <dbReference type="ARBA" id="ARBA00022676"/>
    </source>
</evidence>
<evidence type="ECO:0000256" key="1">
    <source>
        <dbReference type="ARBA" id="ARBA00004141"/>
    </source>
</evidence>
<evidence type="ECO:0000256" key="5">
    <source>
        <dbReference type="ARBA" id="ARBA00022989"/>
    </source>
</evidence>
<feature type="compositionally biased region" description="Basic and acidic residues" evidence="7">
    <location>
        <begin position="598"/>
        <end position="616"/>
    </location>
</feature>
<feature type="transmembrane region" description="Helical" evidence="8">
    <location>
        <begin position="162"/>
        <end position="184"/>
    </location>
</feature>
<keyword evidence="3" id="KW-0808">Transferase</keyword>
<feature type="transmembrane region" description="Helical" evidence="8">
    <location>
        <begin position="277"/>
        <end position="296"/>
    </location>
</feature>
<feature type="transmembrane region" description="Helical" evidence="8">
    <location>
        <begin position="229"/>
        <end position="247"/>
    </location>
</feature>
<feature type="transmembrane region" description="Helical" evidence="8">
    <location>
        <begin position="49"/>
        <end position="77"/>
    </location>
</feature>
<evidence type="ECO:0000313" key="10">
    <source>
        <dbReference type="Proteomes" id="UP001374579"/>
    </source>
</evidence>
<dbReference type="InterPro" id="IPR004835">
    <property type="entry name" value="Chitin_synth"/>
</dbReference>
<dbReference type="Proteomes" id="UP001374579">
    <property type="component" value="Unassembled WGS sequence"/>
</dbReference>
<comment type="caution">
    <text evidence="9">The sequence shown here is derived from an EMBL/GenBank/DDBJ whole genome shotgun (WGS) entry which is preliminary data.</text>
</comment>
<feature type="transmembrane region" description="Helical" evidence="8">
    <location>
        <begin position="1014"/>
        <end position="1034"/>
    </location>
</feature>
<feature type="transmembrane region" description="Helical" evidence="8">
    <location>
        <begin position="980"/>
        <end position="1002"/>
    </location>
</feature>
<evidence type="ECO:0000256" key="7">
    <source>
        <dbReference type="SAM" id="MobiDB-lite"/>
    </source>
</evidence>
<evidence type="ECO:0000256" key="4">
    <source>
        <dbReference type="ARBA" id="ARBA00022692"/>
    </source>
</evidence>
<evidence type="ECO:0000313" key="9">
    <source>
        <dbReference type="EMBL" id="KAK7109661.1"/>
    </source>
</evidence>
<dbReference type="InterPro" id="IPR029044">
    <property type="entry name" value="Nucleotide-diphossugar_trans"/>
</dbReference>
<keyword evidence="5 8" id="KW-1133">Transmembrane helix</keyword>
<feature type="transmembrane region" description="Helical" evidence="8">
    <location>
        <begin position="89"/>
        <end position="109"/>
    </location>
</feature>
<evidence type="ECO:0000256" key="2">
    <source>
        <dbReference type="ARBA" id="ARBA00012543"/>
    </source>
</evidence>
<keyword evidence="10" id="KW-1185">Reference proteome</keyword>
<feature type="transmembrane region" description="Helical" evidence="8">
    <location>
        <begin position="1229"/>
        <end position="1254"/>
    </location>
</feature>
<keyword evidence="3" id="KW-0328">Glycosyltransferase</keyword>
<reference evidence="9 10" key="1">
    <citation type="submission" date="2024-02" db="EMBL/GenBank/DDBJ databases">
        <title>Chromosome-scale genome assembly of the rough periwinkle Littorina saxatilis.</title>
        <authorList>
            <person name="De Jode A."/>
            <person name="Faria R."/>
            <person name="Formenti G."/>
            <person name="Sims Y."/>
            <person name="Smith T.P."/>
            <person name="Tracey A."/>
            <person name="Wood J.M.D."/>
            <person name="Zagrodzka Z.B."/>
            <person name="Johannesson K."/>
            <person name="Butlin R.K."/>
            <person name="Leder E.H."/>
        </authorList>
    </citation>
    <scope>NUCLEOTIDE SEQUENCE [LARGE SCALE GENOMIC DNA]</scope>
    <source>
        <strain evidence="9">Snail1</strain>
        <tissue evidence="9">Muscle</tissue>
    </source>
</reference>
<comment type="subcellular location">
    <subcellularLocation>
        <location evidence="1">Membrane</location>
        <topology evidence="1">Multi-pass membrane protein</topology>
    </subcellularLocation>
</comment>
<keyword evidence="4 8" id="KW-0812">Transmembrane</keyword>
<organism evidence="9 10">
    <name type="scientific">Littorina saxatilis</name>
    <dbReference type="NCBI Taxonomy" id="31220"/>
    <lineage>
        <taxon>Eukaryota</taxon>
        <taxon>Metazoa</taxon>
        <taxon>Spiralia</taxon>
        <taxon>Lophotrochozoa</taxon>
        <taxon>Mollusca</taxon>
        <taxon>Gastropoda</taxon>
        <taxon>Caenogastropoda</taxon>
        <taxon>Littorinimorpha</taxon>
        <taxon>Littorinoidea</taxon>
        <taxon>Littorinidae</taxon>
        <taxon>Littorina</taxon>
    </lineage>
</organism>
<dbReference type="Pfam" id="PF03142">
    <property type="entry name" value="Chitin_synth_2"/>
    <property type="match status" value="1"/>
</dbReference>
<dbReference type="EC" id="2.4.1.16" evidence="2"/>
<accession>A0AAN9BNN6</accession>
<evidence type="ECO:0000256" key="8">
    <source>
        <dbReference type="SAM" id="Phobius"/>
    </source>
</evidence>
<keyword evidence="6 8" id="KW-0472">Membrane</keyword>
<dbReference type="EMBL" id="JBAMIC010000003">
    <property type="protein sequence ID" value="KAK7109661.1"/>
    <property type="molecule type" value="Genomic_DNA"/>
</dbReference>
<sequence length="1282" mass="142729">MINGKQGNMKCKKIIAACVLATLGIALMTASKSSLLYLWQLKHTTPLNQWYATLCLVLVVPEVASVLRTLWGSTLLVSGTLLHWPSIHVTLLGIFTAILESAAMTFFTLQVASALPAYSVLPLMHVLLLLQILIDQWKPSKKRSQSLVDPSKQGDGSVERRILNSVASAFGLVVFVVLAALLVVLEVADAAEAVSLVASFLALSVVWCQPVRQHMLCADTSSLATRQNVTLLLGVVKVGSLIGFSILTSTMGDDSEDLSQAPQFLWSGLKEMGGNPYLMWGLVLHSATNIASCMLTRLGAYYTATRSSMVTPTVLSTLIASALFIAQCTELGDVGLSLPHCSVSNSHVAVLVVALFLWAIPFITLRRTYFEPSDVIFRPEVENFYTTSYHSVCFDQNLYLNYNPYSVMFGECLHVGATQSRVFICTTMYREADYEMEQLLKSLSKVSKSQKLKKANVYMESHIFLDNGADGFTLKEFSLQLMGLVEICFSVARAESVIHKTPCGIQITCVLPGGMPLYLHLKDPSLVKAKKRWSQVMYFKYILDHRIKVTSRQRPTVHTADSIRLHVNGKECTGELEEKNGEMLVQIRTLLKGLKNERSDKTTLNTPDRDSCKDVSEQSSDQGIDVEDGISTISDSSSHKDQTKAQDDQPSDNKGSRTNDNNRSSPNATMKQSSSYGSLLSAHLLQHSKLNPAYVPDDDEEKPPKWLPAFRSRPSALSLTASEVNADGPSEPVVFSITDGLAEDDTDYTSLQLDEPEEPPSYDKNTYILATDADMLFDDTAVLDVVNVCNGDLRLGAACGRTHPMGKKINPIVWYQIFEYAKDFWMIKSAQNVIGSVMCCPGCFSLYRAEAIDQVVKHYSEPTTRAGDVFTKDTGEDRWMCTLMMMRGWKLRYSTNAVNSTYCPDNVEEFIKQRRRWILSDFANSFLVFRNLPRLMRSNGCFSFIYSLYLMQLFIIVIFSPGTTVVMLTVGVELLTGAPYHITTPVMSMVFVVYGLLCCVLSPSMQIRITKISIVVLGLSMSAVVIAAGVYVLIDMFKSIDDGGLSLVEHYLLIALTGSLLYAALIHPKECYILIYGIIYLFYFPAMYMLLPLYALCNIVDQSWGTRDNQKAKVPKLVCFPRIRRKKKKKGNKTPSPGSCENLAEDPDAVSEQIKALSEEEERFWRRMAARVIGKDINLGLNKEDLANGLRKLRNKVVVVVMIFNLLWVVALSFFYLWSFGSGESGSQISAYGIFSGVLYAFSFFIQIVGMTVYRLQDGAHRLGKLIYGTEKPHYVRCVDER</sequence>
<dbReference type="SUPFAM" id="SSF53448">
    <property type="entry name" value="Nucleotide-diphospho-sugar transferases"/>
    <property type="match status" value="1"/>
</dbReference>
<feature type="region of interest" description="Disordered" evidence="7">
    <location>
        <begin position="598"/>
        <end position="678"/>
    </location>
</feature>
<feature type="transmembrane region" description="Helical" evidence="8">
    <location>
        <begin position="1073"/>
        <end position="1097"/>
    </location>
</feature>
<feature type="transmembrane region" description="Helical" evidence="8">
    <location>
        <begin position="346"/>
        <end position="365"/>
    </location>
</feature>
<feature type="transmembrane region" description="Helical" evidence="8">
    <location>
        <begin position="1197"/>
        <end position="1217"/>
    </location>
</feature>